<name>A0A5B8VW18_9SPHI</name>
<dbReference type="RefSeq" id="WP_147052984.1">
    <property type="nucleotide sequence ID" value="NZ_CP042437.1"/>
</dbReference>
<reference evidence="2 3" key="1">
    <citation type="journal article" date="2013" name="J. Microbiol.">
        <title>Mucilaginibacter ginsenosidivorax sp. nov., with ginsenoside converting activity isolated from sediment.</title>
        <authorList>
            <person name="Kim J.K."/>
            <person name="Choi T.E."/>
            <person name="Liu Q.M."/>
            <person name="Park H.Y."/>
            <person name="Yi T.H."/>
            <person name="Yoon M.H."/>
            <person name="Kim S.C."/>
            <person name="Im W.T."/>
        </authorList>
    </citation>
    <scope>NUCLEOTIDE SEQUENCE [LARGE SCALE GENOMIC DNA]</scope>
    <source>
        <strain evidence="2 3">KHI28</strain>
    </source>
</reference>
<evidence type="ECO:0000313" key="2">
    <source>
        <dbReference type="EMBL" id="QEC75797.1"/>
    </source>
</evidence>
<keyword evidence="1" id="KW-0812">Transmembrane</keyword>
<gene>
    <name evidence="2" type="ORF">FSB76_07470</name>
</gene>
<dbReference type="KEGG" id="mgk:FSB76_07470"/>
<keyword evidence="1" id="KW-0472">Membrane</keyword>
<feature type="transmembrane region" description="Helical" evidence="1">
    <location>
        <begin position="26"/>
        <end position="46"/>
    </location>
</feature>
<keyword evidence="3" id="KW-1185">Reference proteome</keyword>
<dbReference type="OrthoDB" id="644028at2"/>
<feature type="transmembrane region" description="Helical" evidence="1">
    <location>
        <begin position="105"/>
        <end position="124"/>
    </location>
</feature>
<feature type="transmembrane region" description="Helical" evidence="1">
    <location>
        <begin position="144"/>
        <end position="163"/>
    </location>
</feature>
<dbReference type="AlphaFoldDB" id="A0A5B8VW18"/>
<sequence length="257" mass="29372">MQYSTFFKKQSAAIIDIYQERFAKTIWQAVLLTGISFIITAVISNYTRYDQSAKNIPVSVLSFFSLRFSFNETYSIVDNAKSIFIFFVSIFSISQPGKVTFKNIACLVAILFICCLLDLSFFQLKGQLHHGIDNRYLERWSSAVIYILRLYMPLVLFALTIQICTSGAKFKARNIIFLFITLYFFNEMTFLVISLVRTCVFELLLCQFDSKTSHFIAESILGAGLMALFVIGYHCAMVGPFVLEEEAVEDAEEGFDR</sequence>
<accession>A0A5B8VW18</accession>
<feature type="transmembrane region" description="Helical" evidence="1">
    <location>
        <begin position="175"/>
        <end position="195"/>
    </location>
</feature>
<evidence type="ECO:0000313" key="3">
    <source>
        <dbReference type="Proteomes" id="UP000321362"/>
    </source>
</evidence>
<feature type="transmembrane region" description="Helical" evidence="1">
    <location>
        <begin position="215"/>
        <end position="236"/>
    </location>
</feature>
<organism evidence="2 3">
    <name type="scientific">Mucilaginibacter ginsenosidivorax</name>
    <dbReference type="NCBI Taxonomy" id="862126"/>
    <lineage>
        <taxon>Bacteria</taxon>
        <taxon>Pseudomonadati</taxon>
        <taxon>Bacteroidota</taxon>
        <taxon>Sphingobacteriia</taxon>
        <taxon>Sphingobacteriales</taxon>
        <taxon>Sphingobacteriaceae</taxon>
        <taxon>Mucilaginibacter</taxon>
    </lineage>
</organism>
<protein>
    <submittedName>
        <fullName evidence="2">Uncharacterized protein</fullName>
    </submittedName>
</protein>
<evidence type="ECO:0000256" key="1">
    <source>
        <dbReference type="SAM" id="Phobius"/>
    </source>
</evidence>
<proteinExistence type="predicted"/>
<dbReference type="Proteomes" id="UP000321362">
    <property type="component" value="Chromosome"/>
</dbReference>
<dbReference type="EMBL" id="CP042437">
    <property type="protein sequence ID" value="QEC75797.1"/>
    <property type="molecule type" value="Genomic_DNA"/>
</dbReference>
<keyword evidence="1" id="KW-1133">Transmembrane helix</keyword>